<accession>A0ACC1HGY4</accession>
<organism evidence="1 2">
    <name type="scientific">Spiromyces aspiralis</name>
    <dbReference type="NCBI Taxonomy" id="68401"/>
    <lineage>
        <taxon>Eukaryota</taxon>
        <taxon>Fungi</taxon>
        <taxon>Fungi incertae sedis</taxon>
        <taxon>Zoopagomycota</taxon>
        <taxon>Kickxellomycotina</taxon>
        <taxon>Kickxellomycetes</taxon>
        <taxon>Kickxellales</taxon>
        <taxon>Kickxellaceae</taxon>
        <taxon>Spiromyces</taxon>
    </lineage>
</organism>
<name>A0ACC1HGY4_9FUNG</name>
<comment type="caution">
    <text evidence="1">The sequence shown here is derived from an EMBL/GenBank/DDBJ whole genome shotgun (WGS) entry which is preliminary data.</text>
</comment>
<proteinExistence type="predicted"/>
<gene>
    <name evidence="1" type="ORF">EV182_002344</name>
</gene>
<dbReference type="EMBL" id="JAMZIH010005615">
    <property type="protein sequence ID" value="KAJ1674896.1"/>
    <property type="molecule type" value="Genomic_DNA"/>
</dbReference>
<sequence>MDFSNGICLQRTPKRKADDFHGGGVAQYAKRLGLSTCGSSTPDGLAMQCLYTSSDVPGIMPAPDASLAVTAAAATITPVPIPADNFVGCQIINGAPPISAIGDDDRHDFEQLLEMLRASQLPANAPSPDSPREYNGNLSIGDWQIDFNSGAGSGQLPGTAGAAQNVHNDPYYQGLYSTLFGVPAPRPSSDDFIGPSISASMSFDPSSFFHDPSSASFSGAGALLSAISPPSTTSIPIASGDAPCNEPGRNGMAYPLLQDLASNDHCQGGRSVRTASDSLGIGMLELMSPDTSRVASMPVGLCIPQYSVAPSARPQVPASKRGRAMTRSQARRTASGLMATLQSSGDVLDDRTKHWLYMETIKNPSQFRKRCGKCRGCIKSQKNEGYPGKWRILGHNARRLDCREETDPTSFHYTAYYLYSHYHLAKVENIVLAWKYDQARQGEAHSQWGRMQDILRSKEKSKSLRQRKLQLCRYNRLFEFIRQKGRVSLTTAAEIIKYCQKRMCRYGLTSPSDDGGGDDGMVYYGETKTSQLATFIQNAIALLDTIEVMVQEPYEGVHIYPPSQTTKSAQIRRATELEAGMIIDIDAIAVEYIAKKRQEYASRITRASSNEMLNPRTRAEIQRQVDEYIPDMPEFRDLLSDEQVVGVIEDTVGVDDEKLVGILTLLLDQAIAKVQLASNAV</sequence>
<reference evidence="1" key="1">
    <citation type="submission" date="2022-06" db="EMBL/GenBank/DDBJ databases">
        <title>Phylogenomic reconstructions and comparative analyses of Kickxellomycotina fungi.</title>
        <authorList>
            <person name="Reynolds N.K."/>
            <person name="Stajich J.E."/>
            <person name="Barry K."/>
            <person name="Grigoriev I.V."/>
            <person name="Crous P."/>
            <person name="Smith M.E."/>
        </authorList>
    </citation>
    <scope>NUCLEOTIDE SEQUENCE</scope>
    <source>
        <strain evidence="1">RSA 2271</strain>
    </source>
</reference>
<evidence type="ECO:0000313" key="1">
    <source>
        <dbReference type="EMBL" id="KAJ1674896.1"/>
    </source>
</evidence>
<dbReference type="Proteomes" id="UP001145114">
    <property type="component" value="Unassembled WGS sequence"/>
</dbReference>
<evidence type="ECO:0000313" key="2">
    <source>
        <dbReference type="Proteomes" id="UP001145114"/>
    </source>
</evidence>
<protein>
    <submittedName>
        <fullName evidence="1">Uncharacterized protein</fullName>
    </submittedName>
</protein>
<keyword evidence="2" id="KW-1185">Reference proteome</keyword>